<gene>
    <name evidence="1" type="ORF">TSUD_389030</name>
</gene>
<evidence type="ECO:0000313" key="2">
    <source>
        <dbReference type="Proteomes" id="UP000242715"/>
    </source>
</evidence>
<protein>
    <submittedName>
        <fullName evidence="1">Uncharacterized protein</fullName>
    </submittedName>
</protein>
<organism evidence="1 2">
    <name type="scientific">Trifolium subterraneum</name>
    <name type="common">Subterranean clover</name>
    <dbReference type="NCBI Taxonomy" id="3900"/>
    <lineage>
        <taxon>Eukaryota</taxon>
        <taxon>Viridiplantae</taxon>
        <taxon>Streptophyta</taxon>
        <taxon>Embryophyta</taxon>
        <taxon>Tracheophyta</taxon>
        <taxon>Spermatophyta</taxon>
        <taxon>Magnoliopsida</taxon>
        <taxon>eudicotyledons</taxon>
        <taxon>Gunneridae</taxon>
        <taxon>Pentapetalae</taxon>
        <taxon>rosids</taxon>
        <taxon>fabids</taxon>
        <taxon>Fabales</taxon>
        <taxon>Fabaceae</taxon>
        <taxon>Papilionoideae</taxon>
        <taxon>50 kb inversion clade</taxon>
        <taxon>NPAAA clade</taxon>
        <taxon>Hologalegina</taxon>
        <taxon>IRL clade</taxon>
        <taxon>Trifolieae</taxon>
        <taxon>Trifolium</taxon>
    </lineage>
</organism>
<sequence>MCLLHQSVQKLITIVSPFKISKIVSKAAKLGSKFAASTLEYVSAETHKNTVRNGDDHQLHGEMDNLNPLCSLAQPTNLYIYSYLHEPTNNDPHGCRCRPSNYDINLKNKDVYGEYALIHSLDLKNKSVTGESSMIHSSGEIGLCVEFSTNPSLDLKNNGVYGESSMIHSSGEIVVNHFHLRNES</sequence>
<accession>A0A2Z6MYE6</accession>
<evidence type="ECO:0000313" key="1">
    <source>
        <dbReference type="EMBL" id="GAU24109.1"/>
    </source>
</evidence>
<proteinExistence type="predicted"/>
<dbReference type="EMBL" id="DF973284">
    <property type="protein sequence ID" value="GAU24109.1"/>
    <property type="molecule type" value="Genomic_DNA"/>
</dbReference>
<reference evidence="2" key="1">
    <citation type="journal article" date="2017" name="Front. Plant Sci.">
        <title>Climate Clever Clovers: New Paradigm to Reduce the Environmental Footprint of Ruminants by Breeding Low Methanogenic Forages Utilizing Haplotype Variation.</title>
        <authorList>
            <person name="Kaur P."/>
            <person name="Appels R."/>
            <person name="Bayer P.E."/>
            <person name="Keeble-Gagnere G."/>
            <person name="Wang J."/>
            <person name="Hirakawa H."/>
            <person name="Shirasawa K."/>
            <person name="Vercoe P."/>
            <person name="Stefanova K."/>
            <person name="Durmic Z."/>
            <person name="Nichols P."/>
            <person name="Revell C."/>
            <person name="Isobe S.N."/>
            <person name="Edwards D."/>
            <person name="Erskine W."/>
        </authorList>
    </citation>
    <scope>NUCLEOTIDE SEQUENCE [LARGE SCALE GENOMIC DNA]</scope>
    <source>
        <strain evidence="2">cv. Daliak</strain>
    </source>
</reference>
<keyword evidence="2" id="KW-1185">Reference proteome</keyword>
<name>A0A2Z6MYE6_TRISU</name>
<dbReference type="AlphaFoldDB" id="A0A2Z6MYE6"/>
<dbReference type="Proteomes" id="UP000242715">
    <property type="component" value="Unassembled WGS sequence"/>
</dbReference>